<name>A0ABW3F8N9_9PROT</name>
<feature type="chain" id="PRO_5046164998" description="DUF2946 domain-containing protein" evidence="1">
    <location>
        <begin position="25"/>
        <end position="116"/>
    </location>
</feature>
<evidence type="ECO:0000256" key="1">
    <source>
        <dbReference type="SAM" id="SignalP"/>
    </source>
</evidence>
<dbReference type="EMBL" id="JBHTKB010000002">
    <property type="protein sequence ID" value="MFD0913972.1"/>
    <property type="molecule type" value="Genomic_DNA"/>
</dbReference>
<evidence type="ECO:0008006" key="4">
    <source>
        <dbReference type="Google" id="ProtNLM"/>
    </source>
</evidence>
<dbReference type="RefSeq" id="WP_379057480.1">
    <property type="nucleotide sequence ID" value="NZ_JBHTKB010000002.1"/>
</dbReference>
<keyword evidence="3" id="KW-1185">Reference proteome</keyword>
<keyword evidence="1" id="KW-0732">Signal</keyword>
<sequence>MHPHLKRLFAFIALLSLLSSSAWAVSPQVLVDDVFAPENTSLLDVHLQQSADDSRPPHQESTCNHSCHFSAHLLGLISGDITPVITQLDSGSYTSLAFNSVSYPFLKGLYRPPILL</sequence>
<protein>
    <recommendedName>
        <fullName evidence="4">DUF2946 domain-containing protein</fullName>
    </recommendedName>
</protein>
<evidence type="ECO:0000313" key="2">
    <source>
        <dbReference type="EMBL" id="MFD0913972.1"/>
    </source>
</evidence>
<comment type="caution">
    <text evidence="2">The sequence shown here is derived from an EMBL/GenBank/DDBJ whole genome shotgun (WGS) entry which is preliminary data.</text>
</comment>
<proteinExistence type="predicted"/>
<accession>A0ABW3F8N9</accession>
<dbReference type="Proteomes" id="UP001597128">
    <property type="component" value="Unassembled WGS sequence"/>
</dbReference>
<organism evidence="2 3">
    <name type="scientific">Methylophilus luteus</name>
    <dbReference type="NCBI Taxonomy" id="640108"/>
    <lineage>
        <taxon>Bacteria</taxon>
        <taxon>Pseudomonadati</taxon>
        <taxon>Pseudomonadota</taxon>
        <taxon>Betaproteobacteria</taxon>
        <taxon>Nitrosomonadales</taxon>
        <taxon>Methylophilaceae</taxon>
        <taxon>Methylophilus</taxon>
    </lineage>
</organism>
<reference evidence="3" key="1">
    <citation type="journal article" date="2019" name="Int. J. Syst. Evol. Microbiol.">
        <title>The Global Catalogue of Microorganisms (GCM) 10K type strain sequencing project: providing services to taxonomists for standard genome sequencing and annotation.</title>
        <authorList>
            <consortium name="The Broad Institute Genomics Platform"/>
            <consortium name="The Broad Institute Genome Sequencing Center for Infectious Disease"/>
            <person name="Wu L."/>
            <person name="Ma J."/>
        </authorList>
    </citation>
    <scope>NUCLEOTIDE SEQUENCE [LARGE SCALE GENOMIC DNA]</scope>
    <source>
        <strain evidence="3">CCUG 58412</strain>
    </source>
</reference>
<evidence type="ECO:0000313" key="3">
    <source>
        <dbReference type="Proteomes" id="UP001597128"/>
    </source>
</evidence>
<gene>
    <name evidence="2" type="ORF">ACFQ1Z_10470</name>
</gene>
<feature type="signal peptide" evidence="1">
    <location>
        <begin position="1"/>
        <end position="24"/>
    </location>
</feature>